<feature type="transmembrane region" description="Helical" evidence="1">
    <location>
        <begin position="85"/>
        <end position="107"/>
    </location>
</feature>
<keyword evidence="1" id="KW-0472">Membrane</keyword>
<dbReference type="InterPro" id="IPR012373">
    <property type="entry name" value="Ferrdict_sens_TM"/>
</dbReference>
<keyword evidence="1" id="KW-0812">Transmembrane</keyword>
<dbReference type="Pfam" id="PF04773">
    <property type="entry name" value="FecR"/>
    <property type="match status" value="1"/>
</dbReference>
<organism evidence="3 4">
    <name type="scientific">Sphingomonas natans</name>
    <dbReference type="NCBI Taxonomy" id="3063330"/>
    <lineage>
        <taxon>Bacteria</taxon>
        <taxon>Pseudomonadati</taxon>
        <taxon>Pseudomonadota</taxon>
        <taxon>Alphaproteobacteria</taxon>
        <taxon>Sphingomonadales</taxon>
        <taxon>Sphingomonadaceae</taxon>
        <taxon>Sphingomonas</taxon>
    </lineage>
</organism>
<dbReference type="EMBL" id="JAUOTP010000006">
    <property type="protein sequence ID" value="MDO6415424.1"/>
    <property type="molecule type" value="Genomic_DNA"/>
</dbReference>
<dbReference type="Gene3D" id="2.60.120.1440">
    <property type="match status" value="1"/>
</dbReference>
<dbReference type="PANTHER" id="PTHR30273">
    <property type="entry name" value="PERIPLASMIC SIGNAL SENSOR AND SIGMA FACTOR ACTIVATOR FECR-RELATED"/>
    <property type="match status" value="1"/>
</dbReference>
<evidence type="ECO:0000313" key="3">
    <source>
        <dbReference type="EMBL" id="MDO6415424.1"/>
    </source>
</evidence>
<keyword evidence="1" id="KW-1133">Transmembrane helix</keyword>
<comment type="caution">
    <text evidence="3">The sequence shown here is derived from an EMBL/GenBank/DDBJ whole genome shotgun (WGS) entry which is preliminary data.</text>
</comment>
<keyword evidence="4" id="KW-1185">Reference proteome</keyword>
<name>A0ABT8YCK6_9SPHN</name>
<evidence type="ECO:0000259" key="2">
    <source>
        <dbReference type="Pfam" id="PF04773"/>
    </source>
</evidence>
<sequence>MIGWYRSARTRWREKQVYIRVMEMLDEPTRGPGVARWLAKDPERSAIYRRVSAEVGRASDAASRLPELGDLIHAASAGSHGKRHVLLAATGLAVAAAAVAGVGLTVLQRDQPAAIDTGLIANGVGDRTIILKDGSKVTLEGPARLVADFAGRDRSIQLLAGSAIFLVTHDATRPFVVHAGGGAVTAIGTQFSVRVDGRVSVRLISGVISVMLPSTSPIVRNRPIRMTPGQQLVFDRRPENLPTPAADKVSSRTTFDSVPLSTVVAAVNRSSPARIVVDDPAVGERKVFAEIDISDAGSVAEKLAATLGLVIDRTVTGEIHLQQNVTQIRQKTATQS</sequence>
<dbReference type="RefSeq" id="WP_303543456.1">
    <property type="nucleotide sequence ID" value="NZ_JAUOTP010000006.1"/>
</dbReference>
<evidence type="ECO:0000256" key="1">
    <source>
        <dbReference type="SAM" id="Phobius"/>
    </source>
</evidence>
<gene>
    <name evidence="3" type="ORF">Q4F19_13610</name>
</gene>
<protein>
    <submittedName>
        <fullName evidence="3">FecR domain-containing protein</fullName>
    </submittedName>
</protein>
<feature type="domain" description="FecR protein" evidence="2">
    <location>
        <begin position="126"/>
        <end position="208"/>
    </location>
</feature>
<reference evidence="3" key="1">
    <citation type="submission" date="2023-07" db="EMBL/GenBank/DDBJ databases">
        <authorList>
            <person name="Kim M."/>
        </authorList>
    </citation>
    <scope>NUCLEOTIDE SEQUENCE</scope>
    <source>
        <strain evidence="3">BIUV-7</strain>
    </source>
</reference>
<evidence type="ECO:0000313" key="4">
    <source>
        <dbReference type="Proteomes" id="UP001169764"/>
    </source>
</evidence>
<accession>A0ABT8YCK6</accession>
<dbReference type="PIRSF" id="PIRSF018266">
    <property type="entry name" value="FecR"/>
    <property type="match status" value="1"/>
</dbReference>
<proteinExistence type="predicted"/>
<dbReference type="PANTHER" id="PTHR30273:SF2">
    <property type="entry name" value="PROTEIN FECR"/>
    <property type="match status" value="1"/>
</dbReference>
<dbReference type="Proteomes" id="UP001169764">
    <property type="component" value="Unassembled WGS sequence"/>
</dbReference>
<dbReference type="InterPro" id="IPR006860">
    <property type="entry name" value="FecR"/>
</dbReference>